<accession>A0ABQ5XYV3</accession>
<dbReference type="Gene3D" id="3.30.420.380">
    <property type="match status" value="1"/>
</dbReference>
<dbReference type="RefSeq" id="WP_045400487.1">
    <property type="nucleotide sequence ID" value="NZ_BBLD01000028.1"/>
</dbReference>
<evidence type="ECO:0000313" key="1">
    <source>
        <dbReference type="EMBL" id="GLR02929.1"/>
    </source>
</evidence>
<keyword evidence="2" id="KW-1185">Reference proteome</keyword>
<proteinExistence type="predicted"/>
<dbReference type="InterPro" id="IPR043129">
    <property type="entry name" value="ATPase_NBD"/>
</dbReference>
<dbReference type="PIRSF" id="PIRSF028153">
    <property type="entry name" value="MSHA_biogenesis_protein_MshI"/>
    <property type="match status" value="1"/>
</dbReference>
<dbReference type="InterPro" id="IPR016871">
    <property type="entry name" value="MSHA_biogenesis_MshI"/>
</dbReference>
<gene>
    <name evidence="1" type="ORF">GCM10007906_05160</name>
</gene>
<dbReference type="Proteomes" id="UP001156669">
    <property type="component" value="Unassembled WGS sequence"/>
</dbReference>
<protein>
    <submittedName>
        <fullName evidence="1">MSHA biogenesis protein MshI</fullName>
    </submittedName>
</protein>
<organism evidence="1 2">
    <name type="scientific">Vibrio hyugaensis</name>
    <dbReference type="NCBI Taxonomy" id="1534743"/>
    <lineage>
        <taxon>Bacteria</taxon>
        <taxon>Pseudomonadati</taxon>
        <taxon>Pseudomonadota</taxon>
        <taxon>Gammaproteobacteria</taxon>
        <taxon>Vibrionales</taxon>
        <taxon>Vibrionaceae</taxon>
        <taxon>Vibrio</taxon>
    </lineage>
</organism>
<name>A0ABQ5XYV3_9VIBR</name>
<sequence>MDFKAVLDKLKRSSVGGRTCFLVVQPDAVYLSSPLKSSRPSKFEITESNWERACEQALSVAASSYDSLAVVLSHNYYQMYQIDKPAMPRNEWPAALPFLLKELISERAIDIIADAAELPNSNKVQAYVLSRKILDKLVLLASRVQLPLEAIIPEDDVWGDTSGELGNFLLLQRSARGHFRISAFVEHTIAFHRSIRSVTPPLTGVPSSELQMDSLSLELQRSIDYLSSQLRHVQLHQLKVCCDDEDENELVESLNYRLSTKVSALLPEDHEPSGHVLADTAATATSNTRRVNLYPDFLKPKKNLLTLKNVAISWGVAAAVIFLSYGYVTWQSDGVEDEIAIVKSKGNIMKSELDRYQAQLRKHQPDTNKLAAKARLEREVKAKRDSLKAVGKYDDSQRTGYSGVMQSLAKLGSNNISLSEIRIDNNTLDLKGLARTPSSVPNWVSQFKNEISLIGRTFDDVKIGRNDDNIVTFELKTRGGKEEK</sequence>
<evidence type="ECO:0000313" key="2">
    <source>
        <dbReference type="Proteomes" id="UP001156669"/>
    </source>
</evidence>
<reference evidence="2" key="1">
    <citation type="journal article" date="2019" name="Int. J. Syst. Evol. Microbiol.">
        <title>The Global Catalogue of Microorganisms (GCM) 10K type strain sequencing project: providing services to taxonomists for standard genome sequencing and annotation.</title>
        <authorList>
            <consortium name="The Broad Institute Genomics Platform"/>
            <consortium name="The Broad Institute Genome Sequencing Center for Infectious Disease"/>
            <person name="Wu L."/>
            <person name="Ma J."/>
        </authorList>
    </citation>
    <scope>NUCLEOTIDE SEQUENCE [LARGE SCALE GENOMIC DNA]</scope>
    <source>
        <strain evidence="2">NBRC 110633</strain>
    </source>
</reference>
<dbReference type="SUPFAM" id="SSF53067">
    <property type="entry name" value="Actin-like ATPase domain"/>
    <property type="match status" value="1"/>
</dbReference>
<dbReference type="EMBL" id="BSOE01000009">
    <property type="protein sequence ID" value="GLR02929.1"/>
    <property type="molecule type" value="Genomic_DNA"/>
</dbReference>
<comment type="caution">
    <text evidence="1">The sequence shown here is derived from an EMBL/GenBank/DDBJ whole genome shotgun (WGS) entry which is preliminary data.</text>
</comment>